<evidence type="ECO:0000313" key="2">
    <source>
        <dbReference type="EMBL" id="KAF3336245.1"/>
    </source>
</evidence>
<organism evidence="2 3">
    <name type="scientific">Carex littledalei</name>
    <dbReference type="NCBI Taxonomy" id="544730"/>
    <lineage>
        <taxon>Eukaryota</taxon>
        <taxon>Viridiplantae</taxon>
        <taxon>Streptophyta</taxon>
        <taxon>Embryophyta</taxon>
        <taxon>Tracheophyta</taxon>
        <taxon>Spermatophyta</taxon>
        <taxon>Magnoliopsida</taxon>
        <taxon>Liliopsida</taxon>
        <taxon>Poales</taxon>
        <taxon>Cyperaceae</taxon>
        <taxon>Cyperoideae</taxon>
        <taxon>Cariceae</taxon>
        <taxon>Carex</taxon>
        <taxon>Carex subgen. Euthyceras</taxon>
    </lineage>
</organism>
<gene>
    <name evidence="2" type="ORF">FCM35_KLT18831</name>
</gene>
<dbReference type="SUPFAM" id="SSF52402">
    <property type="entry name" value="Adenine nucleotide alpha hydrolases-like"/>
    <property type="match status" value="1"/>
</dbReference>
<dbReference type="CDD" id="cd23659">
    <property type="entry name" value="USP_At3g01520-like"/>
    <property type="match status" value="1"/>
</dbReference>
<dbReference type="FunFam" id="3.40.50.620:FF:000206">
    <property type="entry name" value="Universal stress protein family protein"/>
    <property type="match status" value="1"/>
</dbReference>
<feature type="domain" description="UspA" evidence="1">
    <location>
        <begin position="8"/>
        <end position="162"/>
    </location>
</feature>
<dbReference type="EMBL" id="SWLB01000007">
    <property type="protein sequence ID" value="KAF3336245.1"/>
    <property type="molecule type" value="Genomic_DNA"/>
</dbReference>
<dbReference type="OrthoDB" id="843225at2759"/>
<dbReference type="AlphaFoldDB" id="A0A833QVX7"/>
<keyword evidence="3" id="KW-1185">Reference proteome</keyword>
<comment type="caution">
    <text evidence="2">The sequence shown here is derived from an EMBL/GenBank/DDBJ whole genome shotgun (WGS) entry which is preliminary data.</text>
</comment>
<dbReference type="PANTHER" id="PTHR46100:SF4">
    <property type="entry name" value="USPA DOMAIN-CONTAINING PROTEIN"/>
    <property type="match status" value="1"/>
</dbReference>
<dbReference type="PANTHER" id="PTHR46100">
    <property type="entry name" value="IMP2'P"/>
    <property type="match status" value="1"/>
</dbReference>
<dbReference type="Pfam" id="PF00582">
    <property type="entry name" value="Usp"/>
    <property type="match status" value="1"/>
</dbReference>
<dbReference type="InterPro" id="IPR014729">
    <property type="entry name" value="Rossmann-like_a/b/a_fold"/>
</dbReference>
<dbReference type="Gene3D" id="3.40.50.620">
    <property type="entry name" value="HUPs"/>
    <property type="match status" value="1"/>
</dbReference>
<evidence type="ECO:0000259" key="1">
    <source>
        <dbReference type="Pfam" id="PF00582"/>
    </source>
</evidence>
<protein>
    <submittedName>
        <fullName evidence="2">Universal stress protein A-like protein-like protein</fullName>
    </submittedName>
</protein>
<proteinExistence type="predicted"/>
<name>A0A833QVX7_9POAL</name>
<dbReference type="InterPro" id="IPR006016">
    <property type="entry name" value="UspA"/>
</dbReference>
<reference evidence="2" key="1">
    <citation type="submission" date="2020-01" db="EMBL/GenBank/DDBJ databases">
        <title>Genome sequence of Kobresia littledalei, the first chromosome-level genome in the family Cyperaceae.</title>
        <authorList>
            <person name="Qu G."/>
        </authorList>
    </citation>
    <scope>NUCLEOTIDE SEQUENCE</scope>
    <source>
        <strain evidence="2">C.B.Clarke</strain>
        <tissue evidence="2">Leaf</tissue>
    </source>
</reference>
<dbReference type="PRINTS" id="PR01438">
    <property type="entry name" value="UNVRSLSTRESS"/>
</dbReference>
<dbReference type="InterPro" id="IPR006015">
    <property type="entry name" value="Universal_stress_UspA"/>
</dbReference>
<accession>A0A833QVX7</accession>
<evidence type="ECO:0000313" key="3">
    <source>
        <dbReference type="Proteomes" id="UP000623129"/>
    </source>
</evidence>
<sequence length="168" mass="18281">MAGEAIARRVGVAMDFSACSRKALQWAADNLARTGDHLIVVTAFKPLNYDEGSEIMLWESSGSPYIPLTEISEPVTLKKYGVKIDAETIDMLNTIARQKEVVVSMKVLYGDPREKICEAVDSIPLSCLVIGNRGLGKIKRVFMGSVSEYVVNNASCPVTVVKIGEQEG</sequence>
<dbReference type="Proteomes" id="UP000623129">
    <property type="component" value="Unassembled WGS sequence"/>
</dbReference>